<comment type="caution">
    <text evidence="5">The sequence shown here is derived from an EMBL/GenBank/DDBJ whole genome shotgun (WGS) entry which is preliminary data.</text>
</comment>
<keyword evidence="6" id="KW-1185">Reference proteome</keyword>
<protein>
    <recommendedName>
        <fullName evidence="4">Protein KTI12 homolog</fullName>
    </recommendedName>
</protein>
<name>A0AAN8ZVE0_HALRR</name>
<keyword evidence="1" id="KW-0547">Nucleotide-binding</keyword>
<dbReference type="AlphaFoldDB" id="A0AAN8ZVE0"/>
<dbReference type="InterPro" id="IPR013641">
    <property type="entry name" value="KTI12/PSTK"/>
</dbReference>
<dbReference type="Gene3D" id="3.40.50.300">
    <property type="entry name" value="P-loop containing nucleotide triphosphate hydrolases"/>
    <property type="match status" value="1"/>
</dbReference>
<dbReference type="Pfam" id="PF08433">
    <property type="entry name" value="KTI12"/>
    <property type="match status" value="1"/>
</dbReference>
<evidence type="ECO:0000256" key="4">
    <source>
        <dbReference type="ARBA" id="ARBA00026170"/>
    </source>
</evidence>
<dbReference type="InterPro" id="IPR027417">
    <property type="entry name" value="P-loop_NTPase"/>
</dbReference>
<proteinExistence type="inferred from homology"/>
<dbReference type="SUPFAM" id="SSF52540">
    <property type="entry name" value="P-loop containing nucleoside triphosphate hydrolases"/>
    <property type="match status" value="1"/>
</dbReference>
<comment type="similarity">
    <text evidence="3">Belongs to the KTI12 family.</text>
</comment>
<gene>
    <name evidence="5" type="primary">KTI12</name>
    <name evidence="5" type="ORF">SK128_026299</name>
</gene>
<dbReference type="PANTHER" id="PTHR12435">
    <property type="match status" value="1"/>
</dbReference>
<accession>A0AAN8ZVE0</accession>
<dbReference type="Proteomes" id="UP001381693">
    <property type="component" value="Unassembled WGS sequence"/>
</dbReference>
<evidence type="ECO:0000313" key="5">
    <source>
        <dbReference type="EMBL" id="KAK7063131.1"/>
    </source>
</evidence>
<dbReference type="GO" id="GO:0005524">
    <property type="term" value="F:ATP binding"/>
    <property type="evidence" value="ECO:0007669"/>
    <property type="project" value="UniProtKB-KW"/>
</dbReference>
<evidence type="ECO:0000256" key="3">
    <source>
        <dbReference type="ARBA" id="ARBA00025768"/>
    </source>
</evidence>
<organism evidence="5 6">
    <name type="scientific">Halocaridina rubra</name>
    <name type="common">Hawaiian red shrimp</name>
    <dbReference type="NCBI Taxonomy" id="373956"/>
    <lineage>
        <taxon>Eukaryota</taxon>
        <taxon>Metazoa</taxon>
        <taxon>Ecdysozoa</taxon>
        <taxon>Arthropoda</taxon>
        <taxon>Crustacea</taxon>
        <taxon>Multicrustacea</taxon>
        <taxon>Malacostraca</taxon>
        <taxon>Eumalacostraca</taxon>
        <taxon>Eucarida</taxon>
        <taxon>Decapoda</taxon>
        <taxon>Pleocyemata</taxon>
        <taxon>Caridea</taxon>
        <taxon>Atyoidea</taxon>
        <taxon>Atyidae</taxon>
        <taxon>Halocaridina</taxon>
    </lineage>
</organism>
<evidence type="ECO:0000313" key="6">
    <source>
        <dbReference type="Proteomes" id="UP001381693"/>
    </source>
</evidence>
<reference evidence="5 6" key="1">
    <citation type="submission" date="2023-11" db="EMBL/GenBank/DDBJ databases">
        <title>Halocaridina rubra genome assembly.</title>
        <authorList>
            <person name="Smith C."/>
        </authorList>
    </citation>
    <scope>NUCLEOTIDE SEQUENCE [LARGE SCALE GENOMIC DNA]</scope>
    <source>
        <strain evidence="5">EP-1</strain>
        <tissue evidence="5">Whole</tissue>
    </source>
</reference>
<keyword evidence="2" id="KW-0067">ATP-binding</keyword>
<evidence type="ECO:0000256" key="2">
    <source>
        <dbReference type="ARBA" id="ARBA00022840"/>
    </source>
</evidence>
<sequence length="147" mass="16884">MPLIIITGFPSSGKTRRTLELRDHFEVEKKKTVLVVSENSLVDKDKNRILNDSRLEKDLRSSLKADVLRYLNKETLVILDAGNYIKGFRYELYCASKQIKTPHCLVHSLAPIEQARSLNQNRPDDEKYADDVFDGLVMRYEAPNSSN</sequence>
<feature type="non-terminal residue" evidence="5">
    <location>
        <position position="147"/>
    </location>
</feature>
<evidence type="ECO:0000256" key="1">
    <source>
        <dbReference type="ARBA" id="ARBA00022741"/>
    </source>
</evidence>
<dbReference type="EMBL" id="JAXCGZ010020931">
    <property type="protein sequence ID" value="KAK7063131.1"/>
    <property type="molecule type" value="Genomic_DNA"/>
</dbReference>